<dbReference type="EMBL" id="JBDKXB010000009">
    <property type="protein sequence ID" value="MEY6432493.1"/>
    <property type="molecule type" value="Genomic_DNA"/>
</dbReference>
<dbReference type="NCBIfam" id="NF046101">
    <property type="entry name" value="PA3496_fam"/>
    <property type="match status" value="1"/>
</dbReference>
<dbReference type="RefSeq" id="WP_369666881.1">
    <property type="nucleotide sequence ID" value="NZ_JBDKXB010000009.1"/>
</dbReference>
<dbReference type="Proteomes" id="UP001564408">
    <property type="component" value="Unassembled WGS sequence"/>
</dbReference>
<evidence type="ECO:0000313" key="3">
    <source>
        <dbReference type="Proteomes" id="UP001564408"/>
    </source>
</evidence>
<proteinExistence type="predicted"/>
<dbReference type="InterPro" id="IPR058059">
    <property type="entry name" value="PA3496-like"/>
</dbReference>
<sequence>MFETESRDMDESVEPFSIVSRPSGDKPDSSNLAIRRRIERLRELHRLRQLLDDPDFDDLS</sequence>
<protein>
    <submittedName>
        <fullName evidence="2">Uncharacterized protein</fullName>
    </submittedName>
</protein>
<evidence type="ECO:0000313" key="2">
    <source>
        <dbReference type="EMBL" id="MEY6432493.1"/>
    </source>
</evidence>
<name>A0ABV4BGS9_9GAMM</name>
<feature type="compositionally biased region" description="Basic and acidic residues" evidence="1">
    <location>
        <begin position="1"/>
        <end position="10"/>
    </location>
</feature>
<accession>A0ABV4BGS9</accession>
<organism evidence="2 3">
    <name type="scientific">Thioalkalicoccus limnaeus</name>
    <dbReference type="NCBI Taxonomy" id="120681"/>
    <lineage>
        <taxon>Bacteria</taxon>
        <taxon>Pseudomonadati</taxon>
        <taxon>Pseudomonadota</taxon>
        <taxon>Gammaproteobacteria</taxon>
        <taxon>Chromatiales</taxon>
        <taxon>Chromatiaceae</taxon>
        <taxon>Thioalkalicoccus</taxon>
    </lineage>
</organism>
<reference evidence="2 3" key="1">
    <citation type="submission" date="2024-05" db="EMBL/GenBank/DDBJ databases">
        <title>Genome Sequence and Characterization of the New Strain Purple Sulfur Bacterium of Genus Thioalkalicoccus.</title>
        <authorList>
            <person name="Bryantseva I.A."/>
            <person name="Kyndt J.A."/>
            <person name="Imhoff J.F."/>
        </authorList>
    </citation>
    <scope>NUCLEOTIDE SEQUENCE [LARGE SCALE GENOMIC DNA]</scope>
    <source>
        <strain evidence="2 3">Um2</strain>
    </source>
</reference>
<keyword evidence="3" id="KW-1185">Reference proteome</keyword>
<feature type="region of interest" description="Disordered" evidence="1">
    <location>
        <begin position="1"/>
        <end position="31"/>
    </location>
</feature>
<gene>
    <name evidence="2" type="ORF">ABC977_08760</name>
</gene>
<evidence type="ECO:0000256" key="1">
    <source>
        <dbReference type="SAM" id="MobiDB-lite"/>
    </source>
</evidence>
<comment type="caution">
    <text evidence="2">The sequence shown here is derived from an EMBL/GenBank/DDBJ whole genome shotgun (WGS) entry which is preliminary data.</text>
</comment>